<gene>
    <name evidence="1" type="ORF">PO158_09460</name>
</gene>
<comment type="caution">
    <text evidence="1">The sequence shown here is derived from an EMBL/GenBank/DDBJ whole genome shotgun (WGS) entry which is preliminary data.</text>
</comment>
<accession>A0AAJ1M7X7</accession>
<dbReference type="EMBL" id="JAQOND010000032">
    <property type="protein sequence ID" value="MDC2828507.1"/>
    <property type="molecule type" value="Genomic_DNA"/>
</dbReference>
<reference evidence="1" key="1">
    <citation type="submission" date="2023-01" db="EMBL/GenBank/DDBJ databases">
        <title>Genome analysis of 13 Lactobacillus isolated from gut of wild boar.</title>
        <authorList>
            <person name="Papp P."/>
            <person name="Libisch B."/>
            <person name="Nagy T."/>
            <person name="Olasz F."/>
        </authorList>
    </citation>
    <scope>NUCLEOTIDE SEQUENCE</scope>
    <source>
        <strain evidence="1">F108</strain>
    </source>
</reference>
<protein>
    <submittedName>
        <fullName evidence="1">Uncharacterized protein</fullName>
    </submittedName>
</protein>
<proteinExistence type="predicted"/>
<name>A0AAJ1M7X7_LIMMU</name>
<dbReference type="Proteomes" id="UP001218021">
    <property type="component" value="Unassembled WGS sequence"/>
</dbReference>
<evidence type="ECO:0000313" key="2">
    <source>
        <dbReference type="Proteomes" id="UP001218021"/>
    </source>
</evidence>
<organism evidence="1 2">
    <name type="scientific">Limosilactobacillus mucosae</name>
    <name type="common">Lactobacillus mucosae</name>
    <dbReference type="NCBI Taxonomy" id="97478"/>
    <lineage>
        <taxon>Bacteria</taxon>
        <taxon>Bacillati</taxon>
        <taxon>Bacillota</taxon>
        <taxon>Bacilli</taxon>
        <taxon>Lactobacillales</taxon>
        <taxon>Lactobacillaceae</taxon>
        <taxon>Limosilactobacillus</taxon>
    </lineage>
</organism>
<evidence type="ECO:0000313" key="1">
    <source>
        <dbReference type="EMBL" id="MDC2828507.1"/>
    </source>
</evidence>
<sequence>MTNEIFAVTDSACSIERSQMQIAKYLTSMKEESFCLAKYRANRGLAEFDSETFDKMWRDFQAKFAKELEKCVTETSGLGIQSCTKCGAWFVDDSQAPKYVLDGGETLLCQDCFDKAFPTSRSWDEYIVRSEIESSRANRLGALTGIITVSEAIEMIDNNFKNLTDDQLSSLASKVCDNPEARCYYTEA</sequence>
<dbReference type="RefSeq" id="WP_272207485.1">
    <property type="nucleotide sequence ID" value="NZ_JAQONC010000004.1"/>
</dbReference>
<dbReference type="AlphaFoldDB" id="A0AAJ1M7X7"/>